<sequence length="104" mass="11838">MVLFFFFIGTYFVPVTCFLLFNVGDFCGRLGASFVQWPGKDGIILPVICFLRVVFLPLFAFCNAVPRNNSRVFFHEDYFPIVFMVLFAISNGYLGSLCMMYGPS</sequence>
<dbReference type="InterPro" id="IPR002259">
    <property type="entry name" value="Eqnu_transpt"/>
</dbReference>
<keyword evidence="3" id="KW-0813">Transport</keyword>
<protein>
    <submittedName>
        <fullName evidence="8">Uncharacterized protein</fullName>
    </submittedName>
</protein>
<evidence type="ECO:0000256" key="1">
    <source>
        <dbReference type="ARBA" id="ARBA00004141"/>
    </source>
</evidence>
<name>A0A9X0CRK7_9CNID</name>
<proteinExistence type="inferred from homology"/>
<dbReference type="EMBL" id="MU826832">
    <property type="protein sequence ID" value="KAJ7373080.1"/>
    <property type="molecule type" value="Genomic_DNA"/>
</dbReference>
<evidence type="ECO:0000256" key="3">
    <source>
        <dbReference type="ARBA" id="ARBA00022448"/>
    </source>
</evidence>
<dbReference type="AlphaFoldDB" id="A0A9X0CRK7"/>
<dbReference type="PRINTS" id="PR01130">
    <property type="entry name" value="DERENTRNSPRT"/>
</dbReference>
<dbReference type="Proteomes" id="UP001163046">
    <property type="component" value="Unassembled WGS sequence"/>
</dbReference>
<comment type="subcellular location">
    <subcellularLocation>
        <location evidence="1">Membrane</location>
        <topology evidence="1">Multi-pass membrane protein</topology>
    </subcellularLocation>
</comment>
<dbReference type="PANTHER" id="PTHR10332">
    <property type="entry name" value="EQUILIBRATIVE NUCLEOSIDE TRANSPORTER"/>
    <property type="match status" value="1"/>
</dbReference>
<comment type="similarity">
    <text evidence="2">Belongs to the SLC29A/ENT transporter (TC 2.A.57) family.</text>
</comment>
<evidence type="ECO:0000256" key="7">
    <source>
        <dbReference type="SAM" id="Phobius"/>
    </source>
</evidence>
<reference evidence="8" key="1">
    <citation type="submission" date="2023-01" db="EMBL/GenBank/DDBJ databases">
        <title>Genome assembly of the deep-sea coral Lophelia pertusa.</title>
        <authorList>
            <person name="Herrera S."/>
            <person name="Cordes E."/>
        </authorList>
    </citation>
    <scope>NUCLEOTIDE SEQUENCE</scope>
    <source>
        <strain evidence="8">USNM1676648</strain>
        <tissue evidence="8">Polyp</tissue>
    </source>
</reference>
<dbReference type="GO" id="GO:0005337">
    <property type="term" value="F:nucleoside transmembrane transporter activity"/>
    <property type="evidence" value="ECO:0007669"/>
    <property type="project" value="InterPro"/>
</dbReference>
<evidence type="ECO:0000256" key="2">
    <source>
        <dbReference type="ARBA" id="ARBA00007965"/>
    </source>
</evidence>
<dbReference type="PANTHER" id="PTHR10332:SF88">
    <property type="entry name" value="EQUILIBRATIVE NUCLEOSIDE TRANSPORTER 1, ISOFORM A"/>
    <property type="match status" value="1"/>
</dbReference>
<keyword evidence="6 7" id="KW-0472">Membrane</keyword>
<feature type="transmembrane region" description="Helical" evidence="7">
    <location>
        <begin position="78"/>
        <end position="102"/>
    </location>
</feature>
<keyword evidence="5 7" id="KW-1133">Transmembrane helix</keyword>
<feature type="transmembrane region" description="Helical" evidence="7">
    <location>
        <begin position="43"/>
        <end position="66"/>
    </location>
</feature>
<comment type="caution">
    <text evidence="8">The sequence shown here is derived from an EMBL/GenBank/DDBJ whole genome shotgun (WGS) entry which is preliminary data.</text>
</comment>
<evidence type="ECO:0000256" key="4">
    <source>
        <dbReference type="ARBA" id="ARBA00022692"/>
    </source>
</evidence>
<evidence type="ECO:0000313" key="9">
    <source>
        <dbReference type="Proteomes" id="UP001163046"/>
    </source>
</evidence>
<evidence type="ECO:0000313" key="8">
    <source>
        <dbReference type="EMBL" id="KAJ7373080.1"/>
    </source>
</evidence>
<keyword evidence="4 7" id="KW-0812">Transmembrane</keyword>
<dbReference type="GO" id="GO:0005886">
    <property type="term" value="C:plasma membrane"/>
    <property type="evidence" value="ECO:0007669"/>
    <property type="project" value="TreeGrafter"/>
</dbReference>
<evidence type="ECO:0000256" key="6">
    <source>
        <dbReference type="ARBA" id="ARBA00023136"/>
    </source>
</evidence>
<feature type="transmembrane region" description="Helical" evidence="7">
    <location>
        <begin position="5"/>
        <end position="23"/>
    </location>
</feature>
<evidence type="ECO:0000256" key="5">
    <source>
        <dbReference type="ARBA" id="ARBA00022989"/>
    </source>
</evidence>
<dbReference type="Pfam" id="PF01733">
    <property type="entry name" value="Nucleoside_tran"/>
    <property type="match status" value="1"/>
</dbReference>
<accession>A0A9X0CRK7</accession>
<dbReference type="OrthoDB" id="1856718at2759"/>
<gene>
    <name evidence="8" type="ORF">OS493_014227</name>
</gene>
<keyword evidence="9" id="KW-1185">Reference proteome</keyword>
<organism evidence="8 9">
    <name type="scientific">Desmophyllum pertusum</name>
    <dbReference type="NCBI Taxonomy" id="174260"/>
    <lineage>
        <taxon>Eukaryota</taxon>
        <taxon>Metazoa</taxon>
        <taxon>Cnidaria</taxon>
        <taxon>Anthozoa</taxon>
        <taxon>Hexacorallia</taxon>
        <taxon>Scleractinia</taxon>
        <taxon>Caryophylliina</taxon>
        <taxon>Caryophylliidae</taxon>
        <taxon>Desmophyllum</taxon>
    </lineage>
</organism>